<dbReference type="RefSeq" id="WP_203387118.1">
    <property type="nucleotide sequence ID" value="NZ_CP064781.1"/>
</dbReference>
<proteinExistence type="predicted"/>
<protein>
    <submittedName>
        <fullName evidence="1">Uncharacterized protein</fullName>
    </submittedName>
</protein>
<evidence type="ECO:0000313" key="1">
    <source>
        <dbReference type="EMBL" id="QRJ63589.1"/>
    </source>
</evidence>
<dbReference type="AlphaFoldDB" id="A0A974PYN6"/>
<dbReference type="EMBL" id="CP064781">
    <property type="protein sequence ID" value="QRJ63589.1"/>
    <property type="molecule type" value="Genomic_DNA"/>
</dbReference>
<reference evidence="1" key="1">
    <citation type="submission" date="2020-11" db="EMBL/GenBank/DDBJ databases">
        <title>Azospira restricta DSM 18626 genome sequence.</title>
        <authorList>
            <person name="Moe W.M."/>
        </authorList>
    </citation>
    <scope>NUCLEOTIDE SEQUENCE</scope>
    <source>
        <strain evidence="1">DSM 18626</strain>
    </source>
</reference>
<name>A0A974PYN6_9RHOO</name>
<gene>
    <name evidence="1" type="ORF">IWH25_17915</name>
</gene>
<keyword evidence="2" id="KW-1185">Reference proteome</keyword>
<evidence type="ECO:0000313" key="2">
    <source>
        <dbReference type="Proteomes" id="UP000663444"/>
    </source>
</evidence>
<dbReference type="KEGG" id="ares:IWH25_17915"/>
<organism evidence="1 2">
    <name type="scientific">Azospira restricta</name>
    <dbReference type="NCBI Taxonomy" id="404405"/>
    <lineage>
        <taxon>Bacteria</taxon>
        <taxon>Pseudomonadati</taxon>
        <taxon>Pseudomonadota</taxon>
        <taxon>Betaproteobacteria</taxon>
        <taxon>Rhodocyclales</taxon>
        <taxon>Rhodocyclaceae</taxon>
        <taxon>Azospira</taxon>
    </lineage>
</organism>
<sequence length="166" mass="18937">MLKPAAAIAGQVVLYGAFAAFIGYFATDPVYRQIPDDVAVIKVSFSHLGDRECRKRTPEELAKLPPNMRAPMDCPRERSDIRFELDIDDQNVVRHVLHPTGLYKDGISTMYRRLEVKAGTHKFSVRMQDNVKQEGWKFIKEETVELKPAQAMVIDFHPDKGGLFFK</sequence>
<dbReference type="Proteomes" id="UP000663444">
    <property type="component" value="Chromosome"/>
</dbReference>
<accession>A0A974PYN6</accession>